<dbReference type="Proteomes" id="UP000216605">
    <property type="component" value="Unassembled WGS sequence"/>
</dbReference>
<keyword evidence="3" id="KW-0804">Transcription</keyword>
<dbReference type="InterPro" id="IPR018060">
    <property type="entry name" value="HTH_AraC"/>
</dbReference>
<dbReference type="RefSeq" id="WP_094413070.1">
    <property type="nucleotide sequence ID" value="NZ_NOXV01000208.1"/>
</dbReference>
<evidence type="ECO:0000256" key="2">
    <source>
        <dbReference type="ARBA" id="ARBA00023125"/>
    </source>
</evidence>
<evidence type="ECO:0000256" key="1">
    <source>
        <dbReference type="ARBA" id="ARBA00023015"/>
    </source>
</evidence>
<evidence type="ECO:0000256" key="3">
    <source>
        <dbReference type="ARBA" id="ARBA00023163"/>
    </source>
</evidence>
<dbReference type="SMART" id="SM00448">
    <property type="entry name" value="REC"/>
    <property type="match status" value="1"/>
</dbReference>
<dbReference type="Pfam" id="PF12833">
    <property type="entry name" value="HTH_18"/>
    <property type="match status" value="1"/>
</dbReference>
<dbReference type="AlphaFoldDB" id="A0A255ZFH8"/>
<evidence type="ECO:0000259" key="5">
    <source>
        <dbReference type="PROSITE" id="PS01124"/>
    </source>
</evidence>
<dbReference type="EMBL" id="NOXV01000208">
    <property type="protein sequence ID" value="OYQ39654.1"/>
    <property type="molecule type" value="Genomic_DNA"/>
</dbReference>
<dbReference type="SUPFAM" id="SSF52172">
    <property type="entry name" value="CheY-like"/>
    <property type="match status" value="1"/>
</dbReference>
<gene>
    <name evidence="7" type="ORF">CHU92_04595</name>
</gene>
<dbReference type="SMART" id="SM00342">
    <property type="entry name" value="HTH_ARAC"/>
    <property type="match status" value="1"/>
</dbReference>
<keyword evidence="2" id="KW-0238">DNA-binding</keyword>
<dbReference type="PROSITE" id="PS01124">
    <property type="entry name" value="HTH_ARAC_FAMILY_2"/>
    <property type="match status" value="1"/>
</dbReference>
<dbReference type="Gene3D" id="3.40.50.2300">
    <property type="match status" value="1"/>
</dbReference>
<organism evidence="7 8">
    <name type="scientific">Flavobacterium cyanobacteriorum</name>
    <dbReference type="NCBI Taxonomy" id="2022802"/>
    <lineage>
        <taxon>Bacteria</taxon>
        <taxon>Pseudomonadati</taxon>
        <taxon>Bacteroidota</taxon>
        <taxon>Flavobacteriia</taxon>
        <taxon>Flavobacteriales</taxon>
        <taxon>Flavobacteriaceae</taxon>
        <taxon>Flavobacterium</taxon>
    </lineage>
</organism>
<keyword evidence="8" id="KW-1185">Reference proteome</keyword>
<dbReference type="GO" id="GO:0000160">
    <property type="term" value="P:phosphorelay signal transduction system"/>
    <property type="evidence" value="ECO:0007669"/>
    <property type="project" value="InterPro"/>
</dbReference>
<feature type="modified residue" description="4-aspartylphosphate" evidence="4">
    <location>
        <position position="54"/>
    </location>
</feature>
<feature type="domain" description="Response regulatory" evidence="6">
    <location>
        <begin position="4"/>
        <end position="119"/>
    </location>
</feature>
<dbReference type="InterPro" id="IPR018062">
    <property type="entry name" value="HTH_AraC-typ_CS"/>
</dbReference>
<comment type="caution">
    <text evidence="7">The sequence shown here is derived from an EMBL/GenBank/DDBJ whole genome shotgun (WGS) entry which is preliminary data.</text>
</comment>
<protein>
    <recommendedName>
        <fullName evidence="9">DNA-binding response regulator</fullName>
    </recommendedName>
</protein>
<evidence type="ECO:0000313" key="8">
    <source>
        <dbReference type="Proteomes" id="UP000216605"/>
    </source>
</evidence>
<feature type="domain" description="HTH araC/xylS-type" evidence="5">
    <location>
        <begin position="146"/>
        <end position="244"/>
    </location>
</feature>
<dbReference type="InterPro" id="IPR001789">
    <property type="entry name" value="Sig_transdc_resp-reg_receiver"/>
</dbReference>
<dbReference type="PROSITE" id="PS50110">
    <property type="entry name" value="RESPONSE_REGULATORY"/>
    <property type="match status" value="1"/>
</dbReference>
<dbReference type="PANTHER" id="PTHR43280">
    <property type="entry name" value="ARAC-FAMILY TRANSCRIPTIONAL REGULATOR"/>
    <property type="match status" value="1"/>
</dbReference>
<dbReference type="PRINTS" id="PR00032">
    <property type="entry name" value="HTHARAC"/>
</dbReference>
<keyword evidence="1" id="KW-0805">Transcription regulation</keyword>
<dbReference type="CDD" id="cd17534">
    <property type="entry name" value="REC_DC-like"/>
    <property type="match status" value="1"/>
</dbReference>
<dbReference type="SUPFAM" id="SSF46689">
    <property type="entry name" value="Homeodomain-like"/>
    <property type="match status" value="2"/>
</dbReference>
<dbReference type="OrthoDB" id="2962330at2"/>
<dbReference type="PANTHER" id="PTHR43280:SF28">
    <property type="entry name" value="HTH-TYPE TRANSCRIPTIONAL ACTIVATOR RHAS"/>
    <property type="match status" value="1"/>
</dbReference>
<dbReference type="InterPro" id="IPR011006">
    <property type="entry name" value="CheY-like_superfamily"/>
</dbReference>
<proteinExistence type="predicted"/>
<keyword evidence="4" id="KW-0597">Phosphoprotein</keyword>
<sequence>MVPKVLIVEDELVIALDIQETLEAEGYESVMNISSVEEAIEYLEHHTIDLVIIDINLKKDKDGVSLGMYLLEKDQIPFIYLTSYSDKATLERVKESRPYGYIVKPFKTQDLVTTVSIVLNNFKHRKIDVARQSGVALDSEIPFILKKCITYIHDNIDEKIVLEDLITLTRWGKQYFIKVFKEYLGYTPTQYIIKRKIEKATSLIVESDMPITQISYELGFKSHSNFSSHFKRETGKSPENYRKWMSVKNKYL</sequence>
<dbReference type="GO" id="GO:0003700">
    <property type="term" value="F:DNA-binding transcription factor activity"/>
    <property type="evidence" value="ECO:0007669"/>
    <property type="project" value="InterPro"/>
</dbReference>
<evidence type="ECO:0000256" key="4">
    <source>
        <dbReference type="PROSITE-ProRule" id="PRU00169"/>
    </source>
</evidence>
<dbReference type="InterPro" id="IPR009057">
    <property type="entry name" value="Homeodomain-like_sf"/>
</dbReference>
<accession>A0A255ZFH8</accession>
<dbReference type="Pfam" id="PF00072">
    <property type="entry name" value="Response_reg"/>
    <property type="match status" value="1"/>
</dbReference>
<evidence type="ECO:0000313" key="7">
    <source>
        <dbReference type="EMBL" id="OYQ39654.1"/>
    </source>
</evidence>
<dbReference type="PROSITE" id="PS00041">
    <property type="entry name" value="HTH_ARAC_FAMILY_1"/>
    <property type="match status" value="1"/>
</dbReference>
<evidence type="ECO:0000259" key="6">
    <source>
        <dbReference type="PROSITE" id="PS50110"/>
    </source>
</evidence>
<dbReference type="Gene3D" id="1.10.10.60">
    <property type="entry name" value="Homeodomain-like"/>
    <property type="match status" value="2"/>
</dbReference>
<dbReference type="InterPro" id="IPR020449">
    <property type="entry name" value="Tscrpt_reg_AraC-type_HTH"/>
</dbReference>
<evidence type="ECO:0008006" key="9">
    <source>
        <dbReference type="Google" id="ProtNLM"/>
    </source>
</evidence>
<name>A0A255ZFH8_9FLAO</name>
<reference evidence="7 8" key="1">
    <citation type="submission" date="2017-07" db="EMBL/GenBank/DDBJ databases">
        <title>Flavobacterium cyanobacteriorum sp. nov., isolated from cyanobacterial aggregates in a eutrophic lake.</title>
        <authorList>
            <person name="Cai H."/>
        </authorList>
    </citation>
    <scope>NUCLEOTIDE SEQUENCE [LARGE SCALE GENOMIC DNA]</scope>
    <source>
        <strain evidence="7 8">TH021</strain>
    </source>
</reference>
<dbReference type="GO" id="GO:0043565">
    <property type="term" value="F:sequence-specific DNA binding"/>
    <property type="evidence" value="ECO:0007669"/>
    <property type="project" value="InterPro"/>
</dbReference>